<dbReference type="SUPFAM" id="SSF51445">
    <property type="entry name" value="(Trans)glycosidases"/>
    <property type="match status" value="1"/>
</dbReference>
<sequence>MNPTSLTFGVYPLGAVGTPSGLAKGPIDDFDKIQLALKDLQGDAKRVIPRMYIVYTKEWESEMLSNIAFFRDDSLLGDLCIVLGDWTKKQGSDIELDHWLNFIKKVINDFGSHLGSLQITNEPNLPFMEGSNPHIIQALVEGVVVAKKQAQKLKLPINIGFGSVPSGDASVPYFWENLTKEGNDKFVKYVDFIGHNFYVDVFGEQTLALQEVPSVVEHTLRSLREVDLVKAGIPNSVPIRITENGWSTGKKSISDLDRSYEHQSKVLETVIRTVYSLRSELNISHFELFGLRDANSSIDDLFHQFGVMRDDYSPKPAYYTFKRLIRELG</sequence>
<dbReference type="RefSeq" id="WP_025642383.1">
    <property type="nucleotide sequence ID" value="NZ_AOJP01000001.1"/>
</dbReference>
<protein>
    <submittedName>
        <fullName evidence="1">Uncharacterized protein</fullName>
    </submittedName>
</protein>
<dbReference type="PATRIC" id="fig|1226633.4.peg.650"/>
<dbReference type="AlphaFoldDB" id="A0A017H939"/>
<reference evidence="1 2" key="1">
    <citation type="submission" date="2013-08" db="EMBL/GenBank/DDBJ databases">
        <title>An opportunistic ruminal bacterium that causes liver abscesses in cattle.</title>
        <authorList>
            <person name="Benahmed F.H."/>
            <person name="Rasmussen M."/>
            <person name="Harbottle H."/>
            <person name="Soppet D."/>
            <person name="Nagaraja T.G."/>
            <person name="Davidson M."/>
        </authorList>
    </citation>
    <scope>NUCLEOTIDE SEQUENCE [LARGE SCALE GENOMIC DNA]</scope>
    <source>
        <strain evidence="1 2">B35</strain>
    </source>
</reference>
<name>A0A017H939_9FUSO</name>
<comment type="caution">
    <text evidence="1">The sequence shown here is derived from an EMBL/GenBank/DDBJ whole genome shotgun (WGS) entry which is preliminary data.</text>
</comment>
<dbReference type="Gene3D" id="3.20.20.80">
    <property type="entry name" value="Glycosidases"/>
    <property type="match status" value="1"/>
</dbReference>
<dbReference type="EMBL" id="AUZI01000011">
    <property type="protein sequence ID" value="KID49806.1"/>
    <property type="molecule type" value="Genomic_DNA"/>
</dbReference>
<gene>
    <name evidence="1" type="ORF">C095_03255</name>
</gene>
<evidence type="ECO:0000313" key="2">
    <source>
        <dbReference type="Proteomes" id="UP000031184"/>
    </source>
</evidence>
<dbReference type="InterPro" id="IPR017853">
    <property type="entry name" value="GH"/>
</dbReference>
<proteinExistence type="predicted"/>
<dbReference type="Proteomes" id="UP000031184">
    <property type="component" value="Unassembled WGS sequence"/>
</dbReference>
<accession>A0A017H939</accession>
<evidence type="ECO:0000313" key="1">
    <source>
        <dbReference type="EMBL" id="KID49806.1"/>
    </source>
</evidence>
<dbReference type="OrthoDB" id="525131at2"/>
<organism evidence="1 2">
    <name type="scientific">Fusobacterium necrophorum subsp. funduliforme B35</name>
    <dbReference type="NCBI Taxonomy" id="1226633"/>
    <lineage>
        <taxon>Bacteria</taxon>
        <taxon>Fusobacteriati</taxon>
        <taxon>Fusobacteriota</taxon>
        <taxon>Fusobacteriia</taxon>
        <taxon>Fusobacteriales</taxon>
        <taxon>Fusobacteriaceae</taxon>
        <taxon>Fusobacterium</taxon>
    </lineage>
</organism>